<accession>A0A1I3T936</accession>
<evidence type="ECO:0000313" key="1">
    <source>
        <dbReference type="EMBL" id="SFJ67083.1"/>
    </source>
</evidence>
<organism evidence="1 2">
    <name type="scientific">Olleya namhaensis</name>
    <dbReference type="NCBI Taxonomy" id="1144750"/>
    <lineage>
        <taxon>Bacteria</taxon>
        <taxon>Pseudomonadati</taxon>
        <taxon>Bacteroidota</taxon>
        <taxon>Flavobacteriia</taxon>
        <taxon>Flavobacteriales</taxon>
        <taxon>Flavobacteriaceae</taxon>
    </lineage>
</organism>
<name>A0A1I3T936_9FLAO</name>
<protein>
    <recommendedName>
        <fullName evidence="3">Immunity protein 44</fullName>
    </recommendedName>
</protein>
<proteinExistence type="predicted"/>
<dbReference type="AlphaFoldDB" id="A0A1I3T936"/>
<dbReference type="STRING" id="1144750.SAMN05443431_1167"/>
<sequence length="148" mass="17869">MDFEIKRTTTVEFPDTYFKVDLNDLESFISEKLTEKDYGNSVTKYFWGFELFKFDGGFAQFFRNDIESWKHSVKWFVTNSNFDWNIIKDLTELQTLELIKKEMLISIGRINNMKRKPKDFDYKKLIQDLELILNDFIKIKKNVAQHRI</sequence>
<evidence type="ECO:0000313" key="2">
    <source>
        <dbReference type="Proteomes" id="UP000199559"/>
    </source>
</evidence>
<dbReference type="RefSeq" id="WP_090842457.1">
    <property type="nucleotide sequence ID" value="NZ_FORM01000016.1"/>
</dbReference>
<reference evidence="2" key="1">
    <citation type="submission" date="2016-10" db="EMBL/GenBank/DDBJ databases">
        <authorList>
            <person name="Varghese N."/>
            <person name="Submissions S."/>
        </authorList>
    </citation>
    <scope>NUCLEOTIDE SEQUENCE [LARGE SCALE GENOMIC DNA]</scope>
    <source>
        <strain evidence="2">DSM 28881</strain>
    </source>
</reference>
<dbReference type="EMBL" id="FORM01000016">
    <property type="protein sequence ID" value="SFJ67083.1"/>
    <property type="molecule type" value="Genomic_DNA"/>
</dbReference>
<gene>
    <name evidence="1" type="ORF">SAMN05443431_1167</name>
</gene>
<evidence type="ECO:0008006" key="3">
    <source>
        <dbReference type="Google" id="ProtNLM"/>
    </source>
</evidence>
<dbReference type="Proteomes" id="UP000199559">
    <property type="component" value="Unassembled WGS sequence"/>
</dbReference>
<keyword evidence="2" id="KW-1185">Reference proteome</keyword>